<feature type="region of interest" description="Disordered" evidence="1">
    <location>
        <begin position="261"/>
        <end position="284"/>
    </location>
</feature>
<protein>
    <recommendedName>
        <fullName evidence="4">FCP1 homology domain-containing protein</fullName>
    </recommendedName>
</protein>
<organism evidence="2 3">
    <name type="scientific">Riccia sorocarpa</name>
    <dbReference type="NCBI Taxonomy" id="122646"/>
    <lineage>
        <taxon>Eukaryota</taxon>
        <taxon>Viridiplantae</taxon>
        <taxon>Streptophyta</taxon>
        <taxon>Embryophyta</taxon>
        <taxon>Marchantiophyta</taxon>
        <taxon>Marchantiopsida</taxon>
        <taxon>Marchantiidae</taxon>
        <taxon>Marchantiales</taxon>
        <taxon>Ricciaceae</taxon>
        <taxon>Riccia</taxon>
    </lineage>
</organism>
<dbReference type="InterPro" id="IPR023214">
    <property type="entry name" value="HAD_sf"/>
</dbReference>
<evidence type="ECO:0000313" key="3">
    <source>
        <dbReference type="Proteomes" id="UP001633002"/>
    </source>
</evidence>
<reference evidence="2 3" key="1">
    <citation type="submission" date="2024-09" db="EMBL/GenBank/DDBJ databases">
        <title>Chromosome-scale assembly of Riccia sorocarpa.</title>
        <authorList>
            <person name="Paukszto L."/>
        </authorList>
    </citation>
    <scope>NUCLEOTIDE SEQUENCE [LARGE SCALE GENOMIC DNA]</scope>
    <source>
        <strain evidence="2">LP-2024</strain>
        <tissue evidence="2">Aerial parts of the thallus</tissue>
    </source>
</reference>
<dbReference type="Proteomes" id="UP001633002">
    <property type="component" value="Unassembled WGS sequence"/>
</dbReference>
<feature type="compositionally biased region" description="Polar residues" evidence="1">
    <location>
        <begin position="267"/>
        <end position="284"/>
    </location>
</feature>
<name>A0ABD3GY41_9MARC</name>
<evidence type="ECO:0000313" key="2">
    <source>
        <dbReference type="EMBL" id="KAL3683047.1"/>
    </source>
</evidence>
<dbReference type="EMBL" id="JBJQOH010000006">
    <property type="protein sequence ID" value="KAL3683047.1"/>
    <property type="molecule type" value="Genomic_DNA"/>
</dbReference>
<keyword evidence="3" id="KW-1185">Reference proteome</keyword>
<proteinExistence type="predicted"/>
<accession>A0ABD3GY41</accession>
<evidence type="ECO:0000256" key="1">
    <source>
        <dbReference type="SAM" id="MobiDB-lite"/>
    </source>
</evidence>
<sequence>MVLYSASEDDEEGAIEGAIKGLTSLGATDLTTIAKGKRPVLHRSSSESEEIRFARPDRVKRRVAASEDEAGGPVSQQAEVERLTALVNELRENLDEIAHSWSQENCTTYQTAREQHKDGFLRCKSVQVLYDFGICTKDIIIIDDSVQKNSPNHPFQAVHPCPFDPFQTAKKDENYLTKVLQPFLDKFRGHRRDGISYVEVNWHQAQAQDPIACLANYWAPMDERDEDFLWSNCTAADRQKFMAELHGHRIQRAGQKAMQFAMAGADQPSQTQDGAGPSNSSQTAAREIGQPIVPAPLSAASLISDAEFLLAGCRDEDMELTRLHGAL</sequence>
<dbReference type="Gene3D" id="3.40.50.1000">
    <property type="entry name" value="HAD superfamily/HAD-like"/>
    <property type="match status" value="1"/>
</dbReference>
<evidence type="ECO:0008006" key="4">
    <source>
        <dbReference type="Google" id="ProtNLM"/>
    </source>
</evidence>
<dbReference type="AlphaFoldDB" id="A0ABD3GY41"/>
<comment type="caution">
    <text evidence="2">The sequence shown here is derived from an EMBL/GenBank/DDBJ whole genome shotgun (WGS) entry which is preliminary data.</text>
</comment>
<gene>
    <name evidence="2" type="ORF">R1sor_001069</name>
</gene>